<sequence>MKFFTLSALALLPSAFAAVLPTQETSLVKRGGGAFSSCQSVSFETRNGNQIWINFNCGDGHGGWHWNHLNLNDCIGNHNGQLVWQRNGGFGGSCWLHGDDTGSKYWHYLYIFCGDGRGGNYMRSIDLDEHLVNRNGDLRCEL</sequence>
<evidence type="ECO:0000313" key="4">
    <source>
        <dbReference type="Proteomes" id="UP001365542"/>
    </source>
</evidence>
<evidence type="ECO:0000256" key="1">
    <source>
        <dbReference type="SAM" id="SignalP"/>
    </source>
</evidence>
<dbReference type="Pfam" id="PF08881">
    <property type="entry name" value="CVNH"/>
    <property type="match status" value="1"/>
</dbReference>
<reference evidence="3 4" key="1">
    <citation type="submission" date="2019-10" db="EMBL/GenBank/DDBJ databases">
        <authorList>
            <person name="Palmer J.M."/>
        </authorList>
    </citation>
    <scope>NUCLEOTIDE SEQUENCE [LARGE SCALE GENOMIC DNA]</scope>
    <source>
        <strain evidence="3 4">TWF694</strain>
    </source>
</reference>
<name>A0AAV9X9Q2_9PEZI</name>
<feature type="signal peptide" evidence="1">
    <location>
        <begin position="1"/>
        <end position="17"/>
    </location>
</feature>
<dbReference type="Gene3D" id="2.30.60.10">
    <property type="entry name" value="Cyanovirin-N"/>
    <property type="match status" value="1"/>
</dbReference>
<dbReference type="SUPFAM" id="SSF51322">
    <property type="entry name" value="Cyanovirin-N"/>
    <property type="match status" value="1"/>
</dbReference>
<dbReference type="InterPro" id="IPR036673">
    <property type="entry name" value="Cyanovirin-N_sf"/>
</dbReference>
<organism evidence="3 4">
    <name type="scientific">Orbilia ellipsospora</name>
    <dbReference type="NCBI Taxonomy" id="2528407"/>
    <lineage>
        <taxon>Eukaryota</taxon>
        <taxon>Fungi</taxon>
        <taxon>Dikarya</taxon>
        <taxon>Ascomycota</taxon>
        <taxon>Pezizomycotina</taxon>
        <taxon>Orbiliomycetes</taxon>
        <taxon>Orbiliales</taxon>
        <taxon>Orbiliaceae</taxon>
        <taxon>Orbilia</taxon>
    </lineage>
</organism>
<comment type="caution">
    <text evidence="3">The sequence shown here is derived from an EMBL/GenBank/DDBJ whole genome shotgun (WGS) entry which is preliminary data.</text>
</comment>
<evidence type="ECO:0000259" key="2">
    <source>
        <dbReference type="Pfam" id="PF08881"/>
    </source>
</evidence>
<protein>
    <recommendedName>
        <fullName evidence="2">Cyanovirin-N domain-containing protein</fullName>
    </recommendedName>
</protein>
<feature type="chain" id="PRO_5043575383" description="Cyanovirin-N domain-containing protein" evidence="1">
    <location>
        <begin position="18"/>
        <end position="142"/>
    </location>
</feature>
<feature type="domain" description="Cyanovirin-N" evidence="2">
    <location>
        <begin position="36"/>
        <end position="139"/>
    </location>
</feature>
<dbReference type="EMBL" id="JAVHJO010000007">
    <property type="protein sequence ID" value="KAK6538663.1"/>
    <property type="molecule type" value="Genomic_DNA"/>
</dbReference>
<evidence type="ECO:0000313" key="3">
    <source>
        <dbReference type="EMBL" id="KAK6538663.1"/>
    </source>
</evidence>
<proteinExistence type="predicted"/>
<keyword evidence="1" id="KW-0732">Signal</keyword>
<dbReference type="InterPro" id="IPR011058">
    <property type="entry name" value="Cyanovirin-N"/>
</dbReference>
<gene>
    <name evidence="3" type="ORF">TWF694_010240</name>
</gene>
<dbReference type="Proteomes" id="UP001365542">
    <property type="component" value="Unassembled WGS sequence"/>
</dbReference>
<dbReference type="AlphaFoldDB" id="A0AAV9X9Q2"/>
<accession>A0AAV9X9Q2</accession>
<keyword evidence="4" id="KW-1185">Reference proteome</keyword>